<dbReference type="AlphaFoldDB" id="A0A4Y3HYH3"/>
<dbReference type="InterPro" id="IPR017946">
    <property type="entry name" value="PLC-like_Pdiesterase_TIM-brl"/>
</dbReference>
<dbReference type="GO" id="GO:0004553">
    <property type="term" value="F:hydrolase activity, hydrolyzing O-glycosyl compounds"/>
    <property type="evidence" value="ECO:0007669"/>
    <property type="project" value="InterPro"/>
</dbReference>
<evidence type="ECO:0000313" key="5">
    <source>
        <dbReference type="Proteomes" id="UP000318717"/>
    </source>
</evidence>
<dbReference type="OrthoDB" id="9795622at2"/>
<dbReference type="RefSeq" id="WP_141346203.1">
    <property type="nucleotide sequence ID" value="NZ_BJLF01000012.1"/>
</dbReference>
<dbReference type="PROSITE" id="PS51173">
    <property type="entry name" value="CBM2"/>
    <property type="match status" value="1"/>
</dbReference>
<dbReference type="GO" id="GO:0006644">
    <property type="term" value="P:phospholipid metabolic process"/>
    <property type="evidence" value="ECO:0007669"/>
    <property type="project" value="TreeGrafter"/>
</dbReference>
<dbReference type="Pfam" id="PF16387">
    <property type="entry name" value="DUF4996"/>
    <property type="match status" value="1"/>
</dbReference>
<comment type="caution">
    <text evidence="4">The sequence shown here is derived from an EMBL/GenBank/DDBJ whole genome shotgun (WGS) entry which is preliminary data.</text>
</comment>
<evidence type="ECO:0000313" key="4">
    <source>
        <dbReference type="EMBL" id="GEA51732.1"/>
    </source>
</evidence>
<dbReference type="Pfam" id="PF03422">
    <property type="entry name" value="CBM_6"/>
    <property type="match status" value="1"/>
</dbReference>
<feature type="chain" id="PRO_5021493293" description="GP-PDE domain-containing protein" evidence="1">
    <location>
        <begin position="24"/>
        <end position="550"/>
    </location>
</feature>
<dbReference type="GO" id="GO:0005975">
    <property type="term" value="P:carbohydrate metabolic process"/>
    <property type="evidence" value="ECO:0007669"/>
    <property type="project" value="InterPro"/>
</dbReference>
<dbReference type="Proteomes" id="UP000318717">
    <property type="component" value="Unassembled WGS sequence"/>
</dbReference>
<dbReference type="PROSITE" id="PS51257">
    <property type="entry name" value="PROKAR_LIPOPROTEIN"/>
    <property type="match status" value="1"/>
</dbReference>
<proteinExistence type="predicted"/>
<organism evidence="4 5">
    <name type="scientific">Vibrio inusitatus NBRC 102082</name>
    <dbReference type="NCBI Taxonomy" id="1219070"/>
    <lineage>
        <taxon>Bacteria</taxon>
        <taxon>Pseudomonadati</taxon>
        <taxon>Pseudomonadota</taxon>
        <taxon>Gammaproteobacteria</taxon>
        <taxon>Vibrionales</taxon>
        <taxon>Vibrionaceae</taxon>
        <taxon>Vibrio</taxon>
    </lineage>
</organism>
<keyword evidence="5" id="KW-1185">Reference proteome</keyword>
<dbReference type="GO" id="GO:0008889">
    <property type="term" value="F:glycerophosphodiester phosphodiesterase activity"/>
    <property type="evidence" value="ECO:0007669"/>
    <property type="project" value="TreeGrafter"/>
</dbReference>
<reference evidence="4 5" key="1">
    <citation type="submission" date="2019-06" db="EMBL/GenBank/DDBJ databases">
        <title>Whole genome shotgun sequence of Vibrio inusitatus NBRC 102082.</title>
        <authorList>
            <person name="Hosoyama A."/>
            <person name="Uohara A."/>
            <person name="Ohji S."/>
            <person name="Ichikawa N."/>
        </authorList>
    </citation>
    <scope>NUCLEOTIDE SEQUENCE [LARGE SCALE GENOMIC DNA]</scope>
    <source>
        <strain evidence="4 5">NBRC 102082</strain>
    </source>
</reference>
<evidence type="ECO:0000259" key="3">
    <source>
        <dbReference type="PROSITE" id="PS51704"/>
    </source>
</evidence>
<gene>
    <name evidence="4" type="ORF">VIN01S_25360</name>
</gene>
<dbReference type="GO" id="GO:0006580">
    <property type="term" value="P:ethanolamine metabolic process"/>
    <property type="evidence" value="ECO:0007669"/>
    <property type="project" value="TreeGrafter"/>
</dbReference>
<feature type="signal peptide" evidence="1">
    <location>
        <begin position="1"/>
        <end position="23"/>
    </location>
</feature>
<dbReference type="SUPFAM" id="SSF51695">
    <property type="entry name" value="PLC-like phosphodiesterases"/>
    <property type="match status" value="1"/>
</dbReference>
<name>A0A4Y3HYH3_9VIBR</name>
<evidence type="ECO:0000259" key="2">
    <source>
        <dbReference type="PROSITE" id="PS51173"/>
    </source>
</evidence>
<dbReference type="PANTHER" id="PTHR46320">
    <property type="entry name" value="GLYCEROPHOSPHODIESTER PHOSPHODIESTERASE 1"/>
    <property type="match status" value="1"/>
</dbReference>
<dbReference type="InterPro" id="IPR008979">
    <property type="entry name" value="Galactose-bd-like_sf"/>
</dbReference>
<dbReference type="SUPFAM" id="SSF49384">
    <property type="entry name" value="Carbohydrate-binding domain"/>
    <property type="match status" value="1"/>
</dbReference>
<dbReference type="Gene3D" id="2.60.120.260">
    <property type="entry name" value="Galactose-binding domain-like"/>
    <property type="match status" value="1"/>
</dbReference>
<dbReference type="PANTHER" id="PTHR46320:SF1">
    <property type="entry name" value="GLYCEROPHOSPHODIESTER PHOSPHODIESTERASE 1"/>
    <property type="match status" value="1"/>
</dbReference>
<feature type="domain" description="GP-PDE" evidence="3">
    <location>
        <begin position="31"/>
        <end position="286"/>
    </location>
</feature>
<dbReference type="Gene3D" id="2.60.40.290">
    <property type="match status" value="1"/>
</dbReference>
<dbReference type="SMART" id="SM00637">
    <property type="entry name" value="CBD_II"/>
    <property type="match status" value="1"/>
</dbReference>
<dbReference type="Pfam" id="PF03009">
    <property type="entry name" value="GDPD"/>
    <property type="match status" value="1"/>
</dbReference>
<dbReference type="InterPro" id="IPR005084">
    <property type="entry name" value="CBM6"/>
</dbReference>
<dbReference type="Gene3D" id="3.20.20.190">
    <property type="entry name" value="Phosphatidylinositol (PI) phosphodiesterase"/>
    <property type="match status" value="1"/>
</dbReference>
<feature type="domain" description="CBM2" evidence="2">
    <location>
        <begin position="446"/>
        <end position="550"/>
    </location>
</feature>
<protein>
    <recommendedName>
        <fullName evidence="6">GP-PDE domain-containing protein</fullName>
    </recommendedName>
</protein>
<dbReference type="InterPro" id="IPR012291">
    <property type="entry name" value="CBM2_carb-bd_dom_sf"/>
</dbReference>
<dbReference type="PROSITE" id="PS51704">
    <property type="entry name" value="GP_PDE"/>
    <property type="match status" value="1"/>
</dbReference>
<dbReference type="EMBL" id="BJLF01000012">
    <property type="protein sequence ID" value="GEA51732.1"/>
    <property type="molecule type" value="Genomic_DNA"/>
</dbReference>
<dbReference type="GO" id="GO:0030247">
    <property type="term" value="F:polysaccharide binding"/>
    <property type="evidence" value="ECO:0007669"/>
    <property type="project" value="UniProtKB-UniRule"/>
</dbReference>
<dbReference type="SUPFAM" id="SSF49785">
    <property type="entry name" value="Galactose-binding domain-like"/>
    <property type="match status" value="1"/>
</dbReference>
<dbReference type="GO" id="GO:0070291">
    <property type="term" value="P:N-acylethanolamine metabolic process"/>
    <property type="evidence" value="ECO:0007669"/>
    <property type="project" value="TreeGrafter"/>
</dbReference>
<dbReference type="InterPro" id="IPR008965">
    <property type="entry name" value="CBM2/CBM3_carb-bd_dom_sf"/>
</dbReference>
<dbReference type="InterPro" id="IPR032160">
    <property type="entry name" value="DUF4996"/>
</dbReference>
<evidence type="ECO:0008006" key="6">
    <source>
        <dbReference type="Google" id="ProtNLM"/>
    </source>
</evidence>
<accession>A0A4Y3HYH3</accession>
<dbReference type="GO" id="GO:0005886">
    <property type="term" value="C:plasma membrane"/>
    <property type="evidence" value="ECO:0007669"/>
    <property type="project" value="TreeGrafter"/>
</dbReference>
<dbReference type="InterPro" id="IPR001919">
    <property type="entry name" value="CBD2"/>
</dbReference>
<keyword evidence="1" id="KW-0732">Signal</keyword>
<dbReference type="InterPro" id="IPR030395">
    <property type="entry name" value="GP_PDE_dom"/>
</dbReference>
<evidence type="ECO:0000256" key="1">
    <source>
        <dbReference type="SAM" id="SignalP"/>
    </source>
</evidence>
<dbReference type="Pfam" id="PF00553">
    <property type="entry name" value="CBM_2"/>
    <property type="match status" value="1"/>
</dbReference>
<sequence length="550" mass="62178">MKFLNVMGVTLISASCLMGAVNAQDISRDDIMMMSHRADWRAFPENSLPAIQSALNKKVEIIEVDIRMTSDGVIVLSHDTTVNRTTNGSGSISSMTYDDILKLRLREYWGGEAAVTDYHMPTLKEALELIDGQAMIFLDKGWALREEAYELIKSMDMLDHVIFDTSAGPDAVAEFGKKDSRIQQLYRINASKAGDIQHFEDLNYVPYTYSLNYNNYLESHIQPETLDRIQSNGTKVMYNTLWYGQTPDATDEVSHFDPDAGWGRLIRHMRADIIQTDNIDEMTYWLENKSLPHLDNNSVIVMADEFGMEGFGESYFDSVATPSNGPTRPADAIEFCDKNGTLLMCNIRNDEWVKYEIVIPQAGYYDVSARVSSRQQNAGSFFLEFDDANIMHHEVMNTSSHGLMMHDSVGEVYLDAGKQEFTFRVDNSAPNNNFNIHYFMFEPRDMSLPTASCEYSISSEWDNGFIANVRIQNLGNETIYGWEVNWNYTDNAKADSVWNASLSGNNPYTAKDVEWNALIRPGQTIEFGIQGKKPMGTAHQIPHFTGGICE</sequence>
<dbReference type="CDD" id="cd08566">
    <property type="entry name" value="GDPD_AtGDE_like"/>
    <property type="match status" value="1"/>
</dbReference>